<proteinExistence type="predicted"/>
<accession>A0ABR0KI97</accession>
<sequence length="238" mass="24481">MTSNPDFDPYCPSGGSWYACGNGTNFAGCCGEYPCTESGCSAGLLYDASFDASKYGTFSDQQCSDGQATSGCPSDSLAAIYLSANPSEANQFDPQPPLAGSSSTFSPLSTASSTLTTSSSSAPSPTATGSAAAASTAAALRGDHHSTPVGAIAGGAVGGFALLCAIVFIVWRVKYHSKRSTKRHSELSGLHDSPAGDQNGTQNSNAQEKWTTAGVVQMQSSYQGRRPPIYPTEMVHQC</sequence>
<name>A0ABR0KI97_9EURO</name>
<evidence type="ECO:0000256" key="1">
    <source>
        <dbReference type="SAM" id="MobiDB-lite"/>
    </source>
</evidence>
<protein>
    <submittedName>
        <fullName evidence="3">Uncharacterized protein</fullName>
    </submittedName>
</protein>
<comment type="caution">
    <text evidence="3">The sequence shown here is derived from an EMBL/GenBank/DDBJ whole genome shotgun (WGS) entry which is preliminary data.</text>
</comment>
<keyword evidence="2" id="KW-0812">Transmembrane</keyword>
<evidence type="ECO:0000313" key="3">
    <source>
        <dbReference type="EMBL" id="KAK5097321.1"/>
    </source>
</evidence>
<organism evidence="3 4">
    <name type="scientific">Lithohypha guttulata</name>
    <dbReference type="NCBI Taxonomy" id="1690604"/>
    <lineage>
        <taxon>Eukaryota</taxon>
        <taxon>Fungi</taxon>
        <taxon>Dikarya</taxon>
        <taxon>Ascomycota</taxon>
        <taxon>Pezizomycotina</taxon>
        <taxon>Eurotiomycetes</taxon>
        <taxon>Chaetothyriomycetidae</taxon>
        <taxon>Chaetothyriales</taxon>
        <taxon>Trichomeriaceae</taxon>
        <taxon>Lithohypha</taxon>
    </lineage>
</organism>
<keyword evidence="2" id="KW-0472">Membrane</keyword>
<reference evidence="3 4" key="1">
    <citation type="submission" date="2023-08" db="EMBL/GenBank/DDBJ databases">
        <title>Black Yeasts Isolated from many extreme environments.</title>
        <authorList>
            <person name="Coleine C."/>
            <person name="Stajich J.E."/>
            <person name="Selbmann L."/>
        </authorList>
    </citation>
    <scope>NUCLEOTIDE SEQUENCE [LARGE SCALE GENOMIC DNA]</scope>
    <source>
        <strain evidence="3 4">CCFEE 5885</strain>
    </source>
</reference>
<dbReference type="Proteomes" id="UP001345013">
    <property type="component" value="Unassembled WGS sequence"/>
</dbReference>
<evidence type="ECO:0000256" key="2">
    <source>
        <dbReference type="SAM" id="Phobius"/>
    </source>
</evidence>
<feature type="transmembrane region" description="Helical" evidence="2">
    <location>
        <begin position="149"/>
        <end position="173"/>
    </location>
</feature>
<evidence type="ECO:0000313" key="4">
    <source>
        <dbReference type="Proteomes" id="UP001345013"/>
    </source>
</evidence>
<feature type="compositionally biased region" description="Polar residues" evidence="1">
    <location>
        <begin position="196"/>
        <end position="207"/>
    </location>
</feature>
<feature type="region of interest" description="Disordered" evidence="1">
    <location>
        <begin position="184"/>
        <end position="207"/>
    </location>
</feature>
<keyword evidence="4" id="KW-1185">Reference proteome</keyword>
<keyword evidence="2" id="KW-1133">Transmembrane helix</keyword>
<gene>
    <name evidence="3" type="ORF">LTR24_002368</name>
</gene>
<dbReference type="EMBL" id="JAVRRG010000019">
    <property type="protein sequence ID" value="KAK5097321.1"/>
    <property type="molecule type" value="Genomic_DNA"/>
</dbReference>